<evidence type="ECO:0000256" key="1">
    <source>
        <dbReference type="ARBA" id="ARBA00022692"/>
    </source>
</evidence>
<evidence type="ECO:0000256" key="3">
    <source>
        <dbReference type="ARBA" id="ARBA00023136"/>
    </source>
</evidence>
<reference evidence="5 6" key="1">
    <citation type="submission" date="2018-08" db="EMBL/GenBank/DDBJ databases">
        <title>Vibrio isolated from the Eastern China Marginal Seas.</title>
        <authorList>
            <person name="Li Y."/>
        </authorList>
    </citation>
    <scope>NUCLEOTIDE SEQUENCE [LARGE SCALE GENOMIC DNA]</scope>
    <source>
        <strain evidence="5 6">BEI233</strain>
    </source>
</reference>
<dbReference type="Gene3D" id="1.20.1250.20">
    <property type="entry name" value="MFS general substrate transporter like domains"/>
    <property type="match status" value="2"/>
</dbReference>
<comment type="caution">
    <text evidence="5">The sequence shown here is derived from an EMBL/GenBank/DDBJ whole genome shotgun (WGS) entry which is preliminary data.</text>
</comment>
<feature type="transmembrane region" description="Helical" evidence="4">
    <location>
        <begin position="268"/>
        <end position="287"/>
    </location>
</feature>
<dbReference type="RefSeq" id="WP_120029313.1">
    <property type="nucleotide sequence ID" value="NZ_QVMU01000001.1"/>
</dbReference>
<feature type="transmembrane region" description="Helical" evidence="4">
    <location>
        <begin position="240"/>
        <end position="261"/>
    </location>
</feature>
<feature type="transmembrane region" description="Helical" evidence="4">
    <location>
        <begin position="49"/>
        <end position="72"/>
    </location>
</feature>
<dbReference type="OrthoDB" id="6829925at2"/>
<dbReference type="InterPro" id="IPR036259">
    <property type="entry name" value="MFS_trans_sf"/>
</dbReference>
<gene>
    <name evidence="5" type="ORF">DZ860_02445</name>
</gene>
<keyword evidence="2 4" id="KW-1133">Transmembrane helix</keyword>
<feature type="transmembrane region" description="Helical" evidence="4">
    <location>
        <begin position="359"/>
        <end position="380"/>
    </location>
</feature>
<accession>A0A3A6R345</accession>
<feature type="transmembrane region" description="Helical" evidence="4">
    <location>
        <begin position="325"/>
        <end position="347"/>
    </location>
</feature>
<keyword evidence="1 4" id="KW-0812">Transmembrane</keyword>
<feature type="transmembrane region" description="Helical" evidence="4">
    <location>
        <begin position="202"/>
        <end position="225"/>
    </location>
</feature>
<organism evidence="5 6">
    <name type="scientific">Vibrio sinensis</name>
    <dbReference type="NCBI Taxonomy" id="2302434"/>
    <lineage>
        <taxon>Bacteria</taxon>
        <taxon>Pseudomonadati</taxon>
        <taxon>Pseudomonadota</taxon>
        <taxon>Gammaproteobacteria</taxon>
        <taxon>Vibrionales</taxon>
        <taxon>Vibrionaceae</taxon>
        <taxon>Vibrio</taxon>
    </lineage>
</organism>
<evidence type="ECO:0000256" key="4">
    <source>
        <dbReference type="SAM" id="Phobius"/>
    </source>
</evidence>
<feature type="transmembrane region" description="Helical" evidence="4">
    <location>
        <begin position="160"/>
        <end position="181"/>
    </location>
</feature>
<dbReference type="Proteomes" id="UP000273252">
    <property type="component" value="Unassembled WGS sequence"/>
</dbReference>
<sequence>MTKTVQYSITVMLAASFASTIGGLPFNALPILLGSLADDFGISAQQTGLLGSICFSGYFAGTLSSVLILNLLCWRKMTGLIAIVAASTLLLSAIAPVEWQQPLWALLGFCAALMTCLGLRIMGDMHNKERALGLRQGIELGVTALVLFIIPAYVTTVYGYKGAAILLAVIILILSLSAFGLPSKNNTTESKIPLSQQLKIPATAWAALFTFFVFGAGNIGLWAFLERMGTTLELLPTELGTVFAVLKLLGGGSALLLAVVGDRLGLRLPYIVVLAVITVGLAILWYANDFISFALGAWIWEVGFTWGCVYQTATIARLDPQGRAIMLIPAAFGLSSMAGPGIAGMLVGMGAQQANYAPLLSFAFATSVFAVVICTTVLAVNIARAKQNLDIVTSRS</sequence>
<dbReference type="AlphaFoldDB" id="A0A3A6R345"/>
<dbReference type="InterPro" id="IPR011701">
    <property type="entry name" value="MFS"/>
</dbReference>
<feature type="transmembrane region" description="Helical" evidence="4">
    <location>
        <begin position="79"/>
        <end position="97"/>
    </location>
</feature>
<dbReference type="EMBL" id="QVMU01000001">
    <property type="protein sequence ID" value="RJX75557.1"/>
    <property type="molecule type" value="Genomic_DNA"/>
</dbReference>
<keyword evidence="6" id="KW-1185">Reference proteome</keyword>
<dbReference type="SUPFAM" id="SSF103473">
    <property type="entry name" value="MFS general substrate transporter"/>
    <property type="match status" value="1"/>
</dbReference>
<evidence type="ECO:0000313" key="6">
    <source>
        <dbReference type="Proteomes" id="UP000273252"/>
    </source>
</evidence>
<feature type="transmembrane region" description="Helical" evidence="4">
    <location>
        <begin position="134"/>
        <end position="154"/>
    </location>
</feature>
<name>A0A3A6R345_9VIBR</name>
<feature type="transmembrane region" description="Helical" evidence="4">
    <location>
        <begin position="103"/>
        <end position="122"/>
    </location>
</feature>
<protein>
    <submittedName>
        <fullName evidence="5">MFS transporter</fullName>
    </submittedName>
</protein>
<dbReference type="GO" id="GO:0022857">
    <property type="term" value="F:transmembrane transporter activity"/>
    <property type="evidence" value="ECO:0007669"/>
    <property type="project" value="InterPro"/>
</dbReference>
<feature type="transmembrane region" description="Helical" evidence="4">
    <location>
        <begin position="293"/>
        <end position="313"/>
    </location>
</feature>
<evidence type="ECO:0000256" key="2">
    <source>
        <dbReference type="ARBA" id="ARBA00022989"/>
    </source>
</evidence>
<evidence type="ECO:0000313" key="5">
    <source>
        <dbReference type="EMBL" id="RJX75557.1"/>
    </source>
</evidence>
<dbReference type="Pfam" id="PF07690">
    <property type="entry name" value="MFS_1"/>
    <property type="match status" value="1"/>
</dbReference>
<keyword evidence="3 4" id="KW-0472">Membrane</keyword>
<feature type="transmembrane region" description="Helical" evidence="4">
    <location>
        <begin position="7"/>
        <end position="29"/>
    </location>
</feature>
<proteinExistence type="predicted"/>